<evidence type="ECO:0000259" key="6">
    <source>
        <dbReference type="Pfam" id="PF00441"/>
    </source>
</evidence>
<evidence type="ECO:0000256" key="4">
    <source>
        <dbReference type="ARBA" id="ARBA00022827"/>
    </source>
</evidence>
<dbReference type="InterPro" id="IPR052547">
    <property type="entry name" value="Mito_Isobutyryl-CoADH"/>
</dbReference>
<keyword evidence="10" id="KW-1185">Reference proteome</keyword>
<dbReference type="Pfam" id="PF02770">
    <property type="entry name" value="Acyl-CoA_dh_M"/>
    <property type="match status" value="1"/>
</dbReference>
<comment type="similarity">
    <text evidence="2 5">Belongs to the acyl-CoA dehydrogenase family.</text>
</comment>
<dbReference type="OrthoDB" id="2986495at2"/>
<dbReference type="Proteomes" id="UP000292003">
    <property type="component" value="Unassembled WGS sequence"/>
</dbReference>
<dbReference type="AlphaFoldDB" id="A0A4Q7J3B5"/>
<evidence type="ECO:0000256" key="3">
    <source>
        <dbReference type="ARBA" id="ARBA00022630"/>
    </source>
</evidence>
<comment type="caution">
    <text evidence="9">The sequence shown here is derived from an EMBL/GenBank/DDBJ whole genome shotgun (WGS) entry which is preliminary data.</text>
</comment>
<dbReference type="InterPro" id="IPR013786">
    <property type="entry name" value="AcylCoA_DH/ox_N"/>
</dbReference>
<dbReference type="InterPro" id="IPR009100">
    <property type="entry name" value="AcylCoA_DH/oxidase_NM_dom_sf"/>
</dbReference>
<evidence type="ECO:0000259" key="8">
    <source>
        <dbReference type="Pfam" id="PF02771"/>
    </source>
</evidence>
<dbReference type="GO" id="GO:0050660">
    <property type="term" value="F:flavin adenine dinucleotide binding"/>
    <property type="evidence" value="ECO:0007669"/>
    <property type="project" value="InterPro"/>
</dbReference>
<dbReference type="PANTHER" id="PTHR43831:SF1">
    <property type="entry name" value="ISOBUTYRYL-COA DEHYDROGENASE, MITOCHONDRIAL"/>
    <property type="match status" value="1"/>
</dbReference>
<dbReference type="Gene3D" id="2.40.110.10">
    <property type="entry name" value="Butyryl-CoA Dehydrogenase, subunit A, domain 2"/>
    <property type="match status" value="1"/>
</dbReference>
<dbReference type="PIRSF" id="PIRSF016578">
    <property type="entry name" value="HsaA"/>
    <property type="match status" value="1"/>
</dbReference>
<evidence type="ECO:0000256" key="1">
    <source>
        <dbReference type="ARBA" id="ARBA00001974"/>
    </source>
</evidence>
<proteinExistence type="inferred from homology"/>
<organism evidence="9 10">
    <name type="scientific">Amycolatopsis suaedae</name>
    <dbReference type="NCBI Taxonomy" id="2510978"/>
    <lineage>
        <taxon>Bacteria</taxon>
        <taxon>Bacillati</taxon>
        <taxon>Actinomycetota</taxon>
        <taxon>Actinomycetes</taxon>
        <taxon>Pseudonocardiales</taxon>
        <taxon>Pseudonocardiaceae</taxon>
        <taxon>Amycolatopsis</taxon>
    </lineage>
</organism>
<protein>
    <submittedName>
        <fullName evidence="9">Acyl-CoA dehydrogenase</fullName>
    </submittedName>
</protein>
<name>A0A4Q7J3B5_9PSEU</name>
<dbReference type="InterPro" id="IPR037069">
    <property type="entry name" value="AcylCoA_DH/ox_N_sf"/>
</dbReference>
<dbReference type="Gene3D" id="1.20.140.10">
    <property type="entry name" value="Butyryl-CoA Dehydrogenase, subunit A, domain 3"/>
    <property type="match status" value="1"/>
</dbReference>
<dbReference type="PANTHER" id="PTHR43831">
    <property type="entry name" value="ISOBUTYRYL-COA DEHYDROGENASE"/>
    <property type="match status" value="1"/>
</dbReference>
<feature type="domain" description="Acyl-CoA dehydrogenase/oxidase C-terminal" evidence="6">
    <location>
        <begin position="218"/>
        <end position="368"/>
    </location>
</feature>
<feature type="domain" description="Acyl-CoA dehydrogenase/oxidase N-terminal" evidence="8">
    <location>
        <begin position="4"/>
        <end position="101"/>
    </location>
</feature>
<dbReference type="InterPro" id="IPR009075">
    <property type="entry name" value="AcylCo_DH/oxidase_C"/>
</dbReference>
<evidence type="ECO:0000313" key="10">
    <source>
        <dbReference type="Proteomes" id="UP000292003"/>
    </source>
</evidence>
<dbReference type="InterPro" id="IPR006091">
    <property type="entry name" value="Acyl-CoA_Oxase/DH_mid-dom"/>
</dbReference>
<reference evidence="9 10" key="1">
    <citation type="submission" date="2019-02" db="EMBL/GenBank/DDBJ databases">
        <title>Draft genome sequence of Amycolatopsis sp. 8-3EHSu isolated from roots of Suaeda maritima.</title>
        <authorList>
            <person name="Duangmal K."/>
            <person name="Chantavorakit T."/>
        </authorList>
    </citation>
    <scope>NUCLEOTIDE SEQUENCE [LARGE SCALE GENOMIC DNA]</scope>
    <source>
        <strain evidence="9 10">8-3EHSu</strain>
    </source>
</reference>
<dbReference type="Pfam" id="PF00441">
    <property type="entry name" value="Acyl-CoA_dh_1"/>
    <property type="match status" value="1"/>
</dbReference>
<dbReference type="SUPFAM" id="SSF47203">
    <property type="entry name" value="Acyl-CoA dehydrogenase C-terminal domain-like"/>
    <property type="match status" value="1"/>
</dbReference>
<dbReference type="EMBL" id="SFCC01000013">
    <property type="protein sequence ID" value="RZQ61106.1"/>
    <property type="molecule type" value="Genomic_DNA"/>
</dbReference>
<evidence type="ECO:0000256" key="2">
    <source>
        <dbReference type="ARBA" id="ARBA00009347"/>
    </source>
</evidence>
<dbReference type="Pfam" id="PF02771">
    <property type="entry name" value="Acyl-CoA_dh_N"/>
    <property type="match status" value="1"/>
</dbReference>
<sequence length="374" mass="39158">MSAEFEAALREAVDEVIAPRAAEVDSSGKFPEASVDAVRRAGLLGLLSSSDHGGGGQSLAEGATVIETLASHCGSTAMVVLMHYAATAIIEAHGPDDVRESIASGRHLTTLAFSESGSRSHFWAPTSSAAGNGDGRVVLDADKSWITSAGYADSYVWSSRPLDADGPMTLWLVPGDTAGLTVHGPFDGLGLRGNASNPVTGRSVEVPADSRLGDDGAGLDIALQTALPCFLVLNAAFSLGLMQALVGEAGEHLTRTRLAHLDQSLAEQEHHRTTYARLLTRTDEVRAFLRDTLQALGTGRADATLRVLQVKAVAAEAASEVADGVMRLCGGSAFRKELGVERRFRDSLAARVMAPTTEALRDFVGKAALGLPLF</sequence>
<dbReference type="RefSeq" id="WP_130477920.1">
    <property type="nucleotide sequence ID" value="NZ_SFCC01000013.1"/>
</dbReference>
<keyword evidence="5" id="KW-0560">Oxidoreductase</keyword>
<accession>A0A4Q7J3B5</accession>
<dbReference type="GO" id="GO:0016627">
    <property type="term" value="F:oxidoreductase activity, acting on the CH-CH group of donors"/>
    <property type="evidence" value="ECO:0007669"/>
    <property type="project" value="InterPro"/>
</dbReference>
<dbReference type="SUPFAM" id="SSF56645">
    <property type="entry name" value="Acyl-CoA dehydrogenase NM domain-like"/>
    <property type="match status" value="1"/>
</dbReference>
<keyword evidence="3 5" id="KW-0285">Flavoprotein</keyword>
<dbReference type="InterPro" id="IPR036250">
    <property type="entry name" value="AcylCo_DH-like_C"/>
</dbReference>
<dbReference type="Gene3D" id="1.10.540.10">
    <property type="entry name" value="Acyl-CoA dehydrogenase/oxidase, N-terminal domain"/>
    <property type="match status" value="1"/>
</dbReference>
<gene>
    <name evidence="9" type="ORF">EWH70_24775</name>
</gene>
<comment type="cofactor">
    <cofactor evidence="1 5">
        <name>FAD</name>
        <dbReference type="ChEBI" id="CHEBI:57692"/>
    </cofactor>
</comment>
<dbReference type="InterPro" id="IPR046373">
    <property type="entry name" value="Acyl-CoA_Oxase/DH_mid-dom_sf"/>
</dbReference>
<evidence type="ECO:0000313" key="9">
    <source>
        <dbReference type="EMBL" id="RZQ61106.1"/>
    </source>
</evidence>
<evidence type="ECO:0000256" key="5">
    <source>
        <dbReference type="RuleBase" id="RU362125"/>
    </source>
</evidence>
<keyword evidence="4 5" id="KW-0274">FAD</keyword>
<feature type="domain" description="Acyl-CoA oxidase/dehydrogenase middle" evidence="7">
    <location>
        <begin position="111"/>
        <end position="200"/>
    </location>
</feature>
<evidence type="ECO:0000259" key="7">
    <source>
        <dbReference type="Pfam" id="PF02770"/>
    </source>
</evidence>